<dbReference type="EMBL" id="VKME01000009">
    <property type="protein sequence ID" value="MBE0128723.1"/>
    <property type="molecule type" value="Genomic_DNA"/>
</dbReference>
<keyword evidence="1" id="KW-0479">Metal-binding</keyword>
<dbReference type="InterPro" id="IPR004360">
    <property type="entry name" value="Glyas_Fos-R_dOase_dom"/>
</dbReference>
<dbReference type="GO" id="GO:0046872">
    <property type="term" value="F:metal ion binding"/>
    <property type="evidence" value="ECO:0007669"/>
    <property type="project" value="UniProtKB-KW"/>
</dbReference>
<dbReference type="GO" id="GO:0004462">
    <property type="term" value="F:lactoylglutathione lyase activity"/>
    <property type="evidence" value="ECO:0007669"/>
    <property type="project" value="InterPro"/>
</dbReference>
<accession>A0A8I0MKU0</accession>
<dbReference type="PROSITE" id="PS00934">
    <property type="entry name" value="GLYOXALASE_I_1"/>
    <property type="match status" value="1"/>
</dbReference>
<dbReference type="NCBIfam" id="NF000496">
    <property type="entry name" value="Fos_GSH"/>
    <property type="match status" value="1"/>
</dbReference>
<evidence type="ECO:0000313" key="4">
    <source>
        <dbReference type="Proteomes" id="UP000656723"/>
    </source>
</evidence>
<keyword evidence="3" id="KW-0808">Transferase</keyword>
<feature type="domain" description="VOC" evidence="2">
    <location>
        <begin position="4"/>
        <end position="112"/>
    </location>
</feature>
<evidence type="ECO:0000259" key="2">
    <source>
        <dbReference type="PROSITE" id="PS51819"/>
    </source>
</evidence>
<dbReference type="PANTHER" id="PTHR21366:SF14">
    <property type="entry name" value="GLYOXALASE DOMAIN-CONTAINING PROTEIN 5"/>
    <property type="match status" value="1"/>
</dbReference>
<dbReference type="AlphaFoldDB" id="A0A8I0MKU0"/>
<dbReference type="SUPFAM" id="SSF54593">
    <property type="entry name" value="Glyoxalase/Bleomycin resistance protein/Dihydroxybiphenyl dioxygenase"/>
    <property type="match status" value="1"/>
</dbReference>
<evidence type="ECO:0000313" key="3">
    <source>
        <dbReference type="EMBL" id="MBE0128723.1"/>
    </source>
</evidence>
<protein>
    <submittedName>
        <fullName evidence="3">Fosfomycin resistance glutathione transferase</fullName>
    </submittedName>
</protein>
<reference evidence="3" key="1">
    <citation type="submission" date="2019-07" db="EMBL/GenBank/DDBJ databases">
        <title>KPC-2 carbapenem resistent Enterobacterales isolates from Germany.</title>
        <authorList>
            <person name="Yao Y."/>
            <person name="Falgenhauer L."/>
            <person name="Imirzalioglu C."/>
            <person name="Chakraborty T."/>
        </authorList>
    </citation>
    <scope>NUCLEOTIDE SEQUENCE</scope>
    <source>
        <strain evidence="3">CA13304</strain>
    </source>
</reference>
<dbReference type="InterPro" id="IPR029068">
    <property type="entry name" value="Glyas_Bleomycin-R_OHBP_Dase"/>
</dbReference>
<evidence type="ECO:0000256" key="1">
    <source>
        <dbReference type="ARBA" id="ARBA00022723"/>
    </source>
</evidence>
<dbReference type="RefSeq" id="WP_192478543.1">
    <property type="nucleotide sequence ID" value="NZ_JAIOGZ010000002.1"/>
</dbReference>
<dbReference type="PROSITE" id="PS51819">
    <property type="entry name" value="VOC"/>
    <property type="match status" value="1"/>
</dbReference>
<dbReference type="InterPro" id="IPR037523">
    <property type="entry name" value="VOC_core"/>
</dbReference>
<gene>
    <name evidence="3" type="primary">fos</name>
    <name evidence="3" type="ORF">FOT72_12065</name>
</gene>
<dbReference type="InterPro" id="IPR050383">
    <property type="entry name" value="GlyoxalaseI/FosfomycinResist"/>
</dbReference>
<dbReference type="GO" id="GO:0016740">
    <property type="term" value="F:transferase activity"/>
    <property type="evidence" value="ECO:0007669"/>
    <property type="project" value="UniProtKB-KW"/>
</dbReference>
<organism evidence="3 4">
    <name type="scientific">Citrobacter amalonaticus</name>
    <dbReference type="NCBI Taxonomy" id="35703"/>
    <lineage>
        <taxon>Bacteria</taxon>
        <taxon>Pseudomonadati</taxon>
        <taxon>Pseudomonadota</taxon>
        <taxon>Gammaproteobacteria</taxon>
        <taxon>Enterobacterales</taxon>
        <taxon>Enterobacteriaceae</taxon>
        <taxon>Citrobacter</taxon>
    </lineage>
</organism>
<dbReference type="InterPro" id="IPR018146">
    <property type="entry name" value="Glyoxalase_1_CS"/>
</dbReference>
<sequence>MLNGLNHITLAVSDVARSVDFYVNTLGFTLKAKWAHGAYLSLGSLWLCLSADVVTRRDDYTHYAFSVQDDDFDAFVEKLKLLGVTEWKINKSEGKSFYFWDPDGHKLEIHDGDLTSRLQACMKHPYEGMVFF</sequence>
<dbReference type="Gene3D" id="3.10.180.10">
    <property type="entry name" value="2,3-Dihydroxybiphenyl 1,2-Dioxygenase, domain 1"/>
    <property type="match status" value="1"/>
</dbReference>
<comment type="caution">
    <text evidence="3">The sequence shown here is derived from an EMBL/GenBank/DDBJ whole genome shotgun (WGS) entry which is preliminary data.</text>
</comment>
<proteinExistence type="predicted"/>
<name>A0A8I0MKU0_CITAM</name>
<dbReference type="Pfam" id="PF00903">
    <property type="entry name" value="Glyoxalase"/>
    <property type="match status" value="1"/>
</dbReference>
<dbReference type="Proteomes" id="UP000656723">
    <property type="component" value="Unassembled WGS sequence"/>
</dbReference>
<dbReference type="PANTHER" id="PTHR21366">
    <property type="entry name" value="GLYOXALASE FAMILY PROTEIN"/>
    <property type="match status" value="1"/>
</dbReference>